<dbReference type="RefSeq" id="WP_213034982.1">
    <property type="nucleotide sequence ID" value="NZ_CAJNBL010000002.1"/>
</dbReference>
<gene>
    <name evidence="1" type="ORF">NTGZN8_100100</name>
</gene>
<comment type="caution">
    <text evidence="1">The sequence shown here is derived from an EMBL/GenBank/DDBJ whole genome shotgun (WGS) entry which is preliminary data.</text>
</comment>
<dbReference type="AlphaFoldDB" id="A0A916BAQ3"/>
<reference evidence="1" key="1">
    <citation type="submission" date="2021-02" db="EMBL/GenBank/DDBJ databases">
        <authorList>
            <person name="Han P."/>
        </authorList>
    </citation>
    <scope>NUCLEOTIDE SEQUENCE</scope>
    <source>
        <strain evidence="1">Candidatus Nitrotoga sp. ZN8</strain>
    </source>
</reference>
<sequence>MLENITGNPGSLRGDGLHLARYPVLRARTLMNPAKVRRSCVRQLTDLPNVGPAVAGMLKMIDIHSPAQLAGRDPLQLYRDICDKSGKRQNPCLLDVMLSITRFMDGEEPQPWWAYTEERKQRFDRV</sequence>
<proteinExistence type="predicted"/>
<organism evidence="1 2">
    <name type="scientific">Candidatus Nitrotoga fabula</name>
    <dbReference type="NCBI Taxonomy" id="2182327"/>
    <lineage>
        <taxon>Bacteria</taxon>
        <taxon>Pseudomonadati</taxon>
        <taxon>Pseudomonadota</taxon>
        <taxon>Betaproteobacteria</taxon>
        <taxon>Nitrosomonadales</taxon>
        <taxon>Gallionellaceae</taxon>
        <taxon>Candidatus Nitrotoga</taxon>
    </lineage>
</organism>
<dbReference type="Proteomes" id="UP000675882">
    <property type="component" value="Unassembled WGS sequence"/>
</dbReference>
<evidence type="ECO:0000313" key="2">
    <source>
        <dbReference type="Proteomes" id="UP000675882"/>
    </source>
</evidence>
<keyword evidence="2" id="KW-1185">Reference proteome</keyword>
<name>A0A916BAQ3_9PROT</name>
<dbReference type="Gene3D" id="1.10.150.20">
    <property type="entry name" value="5' to 3' exonuclease, C-terminal subdomain"/>
    <property type="match status" value="1"/>
</dbReference>
<accession>A0A916BAQ3</accession>
<dbReference type="Pfam" id="PF11731">
    <property type="entry name" value="Cdd1"/>
    <property type="match status" value="1"/>
</dbReference>
<evidence type="ECO:0008006" key="3">
    <source>
        <dbReference type="Google" id="ProtNLM"/>
    </source>
</evidence>
<dbReference type="InterPro" id="IPR021725">
    <property type="entry name" value="Cdd1"/>
</dbReference>
<dbReference type="EMBL" id="CAJNBL010000002">
    <property type="protein sequence ID" value="CAE6688985.1"/>
    <property type="molecule type" value="Genomic_DNA"/>
</dbReference>
<evidence type="ECO:0000313" key="1">
    <source>
        <dbReference type="EMBL" id="CAE6688985.1"/>
    </source>
</evidence>
<protein>
    <recommendedName>
        <fullName evidence="3">Mitomycin resistance protein</fullName>
    </recommendedName>
</protein>